<dbReference type="Gene3D" id="3.90.220.20">
    <property type="entry name" value="DNA methylase specificity domains"/>
    <property type="match status" value="2"/>
</dbReference>
<dbReference type="EC" id="3.1.21.3" evidence="5"/>
<keyword evidence="5" id="KW-0378">Hydrolase</keyword>
<dbReference type="InterPro" id="IPR044946">
    <property type="entry name" value="Restrct_endonuc_typeI_TRD_sf"/>
</dbReference>
<feature type="domain" description="Type I restriction modification DNA specificity" evidence="4">
    <location>
        <begin position="22"/>
        <end position="182"/>
    </location>
</feature>
<dbReference type="PANTHER" id="PTHR30408">
    <property type="entry name" value="TYPE-1 RESTRICTION ENZYME ECOKI SPECIFICITY PROTEIN"/>
    <property type="match status" value="1"/>
</dbReference>
<dbReference type="Pfam" id="PF01420">
    <property type="entry name" value="Methylase_S"/>
    <property type="match status" value="2"/>
</dbReference>
<dbReference type="GO" id="GO:0003677">
    <property type="term" value="F:DNA binding"/>
    <property type="evidence" value="ECO:0007669"/>
    <property type="project" value="UniProtKB-KW"/>
</dbReference>
<dbReference type="PANTHER" id="PTHR30408:SF12">
    <property type="entry name" value="TYPE I RESTRICTION ENZYME MJAVIII SPECIFICITY SUBUNIT"/>
    <property type="match status" value="1"/>
</dbReference>
<evidence type="ECO:0000256" key="3">
    <source>
        <dbReference type="ARBA" id="ARBA00023125"/>
    </source>
</evidence>
<dbReference type="InterPro" id="IPR052021">
    <property type="entry name" value="Type-I_RS_S_subunit"/>
</dbReference>
<dbReference type="AlphaFoldDB" id="A0A6S6U1Y9"/>
<name>A0A6S6U1Y9_9BACT</name>
<dbReference type="Gene3D" id="1.10.287.1120">
    <property type="entry name" value="Bipartite methylase S protein"/>
    <property type="match status" value="1"/>
</dbReference>
<comment type="similarity">
    <text evidence="1">Belongs to the type-I restriction system S methylase family.</text>
</comment>
<gene>
    <name evidence="5" type="ORF">HELGO_WM764</name>
</gene>
<dbReference type="SUPFAM" id="SSF116734">
    <property type="entry name" value="DNA methylase specificity domain"/>
    <property type="match status" value="2"/>
</dbReference>
<evidence type="ECO:0000256" key="2">
    <source>
        <dbReference type="ARBA" id="ARBA00022747"/>
    </source>
</evidence>
<dbReference type="GO" id="GO:0009035">
    <property type="term" value="F:type I site-specific deoxyribonuclease activity"/>
    <property type="evidence" value="ECO:0007669"/>
    <property type="project" value="UniProtKB-EC"/>
</dbReference>
<proteinExistence type="inferred from homology"/>
<protein>
    <submittedName>
        <fullName evidence="5">Type I restriction-modification system, specificity subunit S (EC)</fullName>
        <ecNumber evidence="5">3.1.21.3</ecNumber>
    </submittedName>
</protein>
<organism evidence="5">
    <name type="scientific">uncultured Sulfurovum sp</name>
    <dbReference type="NCBI Taxonomy" id="269237"/>
    <lineage>
        <taxon>Bacteria</taxon>
        <taxon>Pseudomonadati</taxon>
        <taxon>Campylobacterota</taxon>
        <taxon>Epsilonproteobacteria</taxon>
        <taxon>Campylobacterales</taxon>
        <taxon>Sulfurovaceae</taxon>
        <taxon>Sulfurovum</taxon>
        <taxon>environmental samples</taxon>
    </lineage>
</organism>
<evidence type="ECO:0000256" key="1">
    <source>
        <dbReference type="ARBA" id="ARBA00010923"/>
    </source>
</evidence>
<dbReference type="EMBL" id="CACVAS010000117">
    <property type="protein sequence ID" value="CAA6822238.1"/>
    <property type="molecule type" value="Genomic_DNA"/>
</dbReference>
<dbReference type="GO" id="GO:0009307">
    <property type="term" value="P:DNA restriction-modification system"/>
    <property type="evidence" value="ECO:0007669"/>
    <property type="project" value="UniProtKB-KW"/>
</dbReference>
<accession>A0A6S6U1Y9</accession>
<reference evidence="5" key="1">
    <citation type="submission" date="2020-01" db="EMBL/GenBank/DDBJ databases">
        <authorList>
            <person name="Meier V. D."/>
            <person name="Meier V D."/>
        </authorList>
    </citation>
    <scope>NUCLEOTIDE SEQUENCE</scope>
    <source>
        <strain evidence="5">HLG_WM_MAG_01</strain>
    </source>
</reference>
<evidence type="ECO:0000259" key="4">
    <source>
        <dbReference type="Pfam" id="PF01420"/>
    </source>
</evidence>
<dbReference type="InterPro" id="IPR000055">
    <property type="entry name" value="Restrct_endonuc_typeI_TRD"/>
</dbReference>
<sequence>MNRYKQYPKYRDSGVEWLGDIPKHWGSSRLKFLCNITTGGKDTENKVDDGKYPFYVRSQTVERINSYSFNGEAILTAGDGVGVGKVFHYAKGKFDFHQRVYMFYAFNQVIGKFLFEYIKNNFYKVALAGVAKSTVDSLRLPLIQNFMITVPPLQEQQTIANYLDKATAKIDTLIEKQTKLIELLREKRQAVISTAVTRGLDNTVAMKDSGVEWLGEIPEHWTRSKLGYETRVKARLGWKGLKAEEYVEDGFIFLATPNIKDNEIDFVNVNYITEVRYKESPEIKLELGDVLVTKDGSTTGTTNVVRVLPKPATVNSSIAVIRPNNKLYSIFLYYYFISTYIQETINLLRGGMGVPHLFQADLRFFNILLPSYREQKNIADYLDDKTSKIDTLITKSTKAIDLLKEKRTALISAAVTGKIKVNDESQREHPGV</sequence>
<keyword evidence="3" id="KW-0238">DNA-binding</keyword>
<evidence type="ECO:0000313" key="5">
    <source>
        <dbReference type="EMBL" id="CAA6822238.1"/>
    </source>
</evidence>
<feature type="domain" description="Type I restriction modification DNA specificity" evidence="4">
    <location>
        <begin position="255"/>
        <end position="395"/>
    </location>
</feature>
<keyword evidence="2" id="KW-0680">Restriction system</keyword>